<reference evidence="2" key="1">
    <citation type="submission" date="2010-07" db="EMBL/GenBank/DDBJ databases">
        <authorList>
            <person name="Muzny D."/>
            <person name="Qin X."/>
            <person name="Deng J."/>
            <person name="Jiang H."/>
            <person name="Liu Y."/>
            <person name="Qu J."/>
            <person name="Song X.-Z."/>
            <person name="Zhang L."/>
            <person name="Thornton R."/>
            <person name="Coyle M."/>
            <person name="Francisco L."/>
            <person name="Jackson L."/>
            <person name="Javaid M."/>
            <person name="Korchina V."/>
            <person name="Kovar C."/>
            <person name="Mata R."/>
            <person name="Mathew T."/>
            <person name="Ngo R."/>
            <person name="Nguyen L."/>
            <person name="Nguyen N."/>
            <person name="Okwuonu G."/>
            <person name="Ongeri F."/>
            <person name="Pham C."/>
            <person name="Simmons D."/>
            <person name="Wilczek-Boney K."/>
            <person name="Hale W."/>
            <person name="Jakkamsetti A."/>
            <person name="Pham P."/>
            <person name="Ruth R."/>
            <person name="San Lucas F."/>
            <person name="Warren J."/>
            <person name="Zhang J."/>
            <person name="Zhao Z."/>
            <person name="Zhou C."/>
            <person name="Zhu D."/>
            <person name="Lee S."/>
            <person name="Bess C."/>
            <person name="Blankenburg K."/>
            <person name="Forbes L."/>
            <person name="Fu Q."/>
            <person name="Gubbala S."/>
            <person name="Hirani K."/>
            <person name="Jayaseelan J.C."/>
            <person name="Lara F."/>
            <person name="Munidasa M."/>
            <person name="Palculict T."/>
            <person name="Patil S."/>
            <person name="Pu L.-L."/>
            <person name="Saada N."/>
            <person name="Tang L."/>
            <person name="Weissenberger G."/>
            <person name="Zhu Y."/>
            <person name="Hemphill L."/>
            <person name="Shang Y."/>
            <person name="Youmans B."/>
            <person name="Ayvaz T."/>
            <person name="Ross M."/>
            <person name="Santibanez J."/>
            <person name="Aqrawi P."/>
            <person name="Gross S."/>
            <person name="Joshi V."/>
            <person name="Fowler G."/>
            <person name="Nazareth L."/>
            <person name="Reid J."/>
            <person name="Worley K."/>
            <person name="Petrosino J."/>
            <person name="Highlander S."/>
            <person name="Gibbs R."/>
        </authorList>
    </citation>
    <scope>NUCLEOTIDE SEQUENCE [LARGE SCALE GENOMIC DNA]</scope>
    <source>
        <strain evidence="2">DSM 16973</strain>
    </source>
</reference>
<dbReference type="eggNOG" id="COG0767">
    <property type="taxonomic scope" value="Bacteria"/>
</dbReference>
<evidence type="ECO:0008006" key="4">
    <source>
        <dbReference type="Google" id="ProtNLM"/>
    </source>
</evidence>
<dbReference type="GO" id="GO:0043190">
    <property type="term" value="C:ATP-binding cassette (ABC) transporter complex"/>
    <property type="evidence" value="ECO:0007669"/>
    <property type="project" value="InterPro"/>
</dbReference>
<dbReference type="STRING" id="862515.HMPREF0658_1504"/>
<dbReference type="HOGENOM" id="CLU_045686_1_1_10"/>
<dbReference type="Pfam" id="PF02405">
    <property type="entry name" value="MlaE"/>
    <property type="match status" value="1"/>
</dbReference>
<proteinExistence type="predicted"/>
<accession>E0NTK2</accession>
<dbReference type="Proteomes" id="UP000004394">
    <property type="component" value="Unassembled WGS sequence"/>
</dbReference>
<dbReference type="InterPro" id="IPR030802">
    <property type="entry name" value="Permease_MalE"/>
</dbReference>
<dbReference type="PANTHER" id="PTHR30188">
    <property type="entry name" value="ABC TRANSPORTER PERMEASE PROTEIN-RELATED"/>
    <property type="match status" value="1"/>
</dbReference>
<comment type="caution">
    <text evidence="2">The sequence shown here is derived from an EMBL/GenBank/DDBJ whole genome shotgun (WGS) entry which is preliminary data.</text>
</comment>
<feature type="transmembrane region" description="Helical" evidence="1">
    <location>
        <begin position="59"/>
        <end position="77"/>
    </location>
</feature>
<protein>
    <recommendedName>
        <fullName evidence="4">ABC transporter permease</fullName>
    </recommendedName>
</protein>
<name>E0NTK2_9BACT</name>
<keyword evidence="1" id="KW-1133">Transmembrane helix</keyword>
<feature type="transmembrane region" description="Helical" evidence="1">
    <location>
        <begin position="98"/>
        <end position="117"/>
    </location>
</feature>
<dbReference type="EMBL" id="AEEI01000050">
    <property type="protein sequence ID" value="EFM01385.1"/>
    <property type="molecule type" value="Genomic_DNA"/>
</dbReference>
<feature type="transmembrane region" description="Helical" evidence="1">
    <location>
        <begin position="161"/>
        <end position="180"/>
    </location>
</feature>
<evidence type="ECO:0000313" key="2">
    <source>
        <dbReference type="EMBL" id="EFM01385.1"/>
    </source>
</evidence>
<sequence>MVTFAGVTSNNPKMLIKKYLTTLGAYLILMGRAVAKPERMRMFLKRYVAEMSALGVNSIGIVLLISFFIGAVICIQMKLNIQSPWMPRFVTGYTTREIMLLEFSSSIMCLILAGKVGSNIASELGTMRVTQQIDALDIMGVNSACYLILPKIIGMVTIMPFLVIISSATGILGAYATSYIGHVLSPEDLTIGLQHQFNPWFVWMSIIKSLFFAFIISSVSSYFGYTVQGGSVEVGKASTDAVVSSSVLILFSDVFLTHLLS</sequence>
<organism evidence="2 3">
    <name type="scientific">Hoylesella marshii DSM 16973 = JCM 13450</name>
    <dbReference type="NCBI Taxonomy" id="862515"/>
    <lineage>
        <taxon>Bacteria</taxon>
        <taxon>Pseudomonadati</taxon>
        <taxon>Bacteroidota</taxon>
        <taxon>Bacteroidia</taxon>
        <taxon>Bacteroidales</taxon>
        <taxon>Prevotellaceae</taxon>
        <taxon>Hoylesella</taxon>
    </lineage>
</organism>
<evidence type="ECO:0000256" key="1">
    <source>
        <dbReference type="SAM" id="Phobius"/>
    </source>
</evidence>
<keyword evidence="3" id="KW-1185">Reference proteome</keyword>
<gene>
    <name evidence="2" type="ORF">HMPREF0658_1504</name>
</gene>
<keyword evidence="1" id="KW-0812">Transmembrane</keyword>
<feature type="transmembrane region" description="Helical" evidence="1">
    <location>
        <begin position="200"/>
        <end position="225"/>
    </location>
</feature>
<evidence type="ECO:0000313" key="3">
    <source>
        <dbReference type="Proteomes" id="UP000004394"/>
    </source>
</evidence>
<dbReference type="PANTHER" id="PTHR30188:SF4">
    <property type="entry name" value="PROTEIN TRIGALACTOSYLDIACYLGLYCEROL 1, CHLOROPLASTIC"/>
    <property type="match status" value="1"/>
</dbReference>
<dbReference type="GO" id="GO:0005548">
    <property type="term" value="F:phospholipid transporter activity"/>
    <property type="evidence" value="ECO:0007669"/>
    <property type="project" value="TreeGrafter"/>
</dbReference>
<keyword evidence="1" id="KW-0472">Membrane</keyword>
<dbReference type="AlphaFoldDB" id="E0NTK2"/>
<dbReference type="BioCyc" id="PMAR862515-HMP:GMOO-1527-MONOMER"/>